<gene>
    <name evidence="1" type="ORF">V1517DRAFT_318859</name>
</gene>
<reference evidence="2" key="1">
    <citation type="journal article" date="2024" name="Front. Bioeng. Biotechnol.">
        <title>Genome-scale model development and genomic sequencing of the oleaginous clade Lipomyces.</title>
        <authorList>
            <person name="Czajka J.J."/>
            <person name="Han Y."/>
            <person name="Kim J."/>
            <person name="Mondo S.J."/>
            <person name="Hofstad B.A."/>
            <person name="Robles A."/>
            <person name="Haridas S."/>
            <person name="Riley R."/>
            <person name="LaButti K."/>
            <person name="Pangilinan J."/>
            <person name="Andreopoulos W."/>
            <person name="Lipzen A."/>
            <person name="Yan J."/>
            <person name="Wang M."/>
            <person name="Ng V."/>
            <person name="Grigoriev I.V."/>
            <person name="Spatafora J.W."/>
            <person name="Magnuson J.K."/>
            <person name="Baker S.E."/>
            <person name="Pomraning K.R."/>
        </authorList>
    </citation>
    <scope>NUCLEOTIDE SEQUENCE [LARGE SCALE GENOMIC DNA]</scope>
    <source>
        <strain evidence="2">CBS 10300</strain>
    </source>
</reference>
<proteinExistence type="predicted"/>
<dbReference type="EMBL" id="MU970055">
    <property type="protein sequence ID" value="KAK9323951.1"/>
    <property type="molecule type" value="Genomic_DNA"/>
</dbReference>
<evidence type="ECO:0000313" key="1">
    <source>
        <dbReference type="EMBL" id="KAK9323951.1"/>
    </source>
</evidence>
<accession>A0ACC3TSQ6</accession>
<organism evidence="1 2">
    <name type="scientific">Lipomyces orientalis</name>
    <dbReference type="NCBI Taxonomy" id="1233043"/>
    <lineage>
        <taxon>Eukaryota</taxon>
        <taxon>Fungi</taxon>
        <taxon>Dikarya</taxon>
        <taxon>Ascomycota</taxon>
        <taxon>Saccharomycotina</taxon>
        <taxon>Lipomycetes</taxon>
        <taxon>Lipomycetales</taxon>
        <taxon>Lipomycetaceae</taxon>
        <taxon>Lipomyces</taxon>
    </lineage>
</organism>
<evidence type="ECO:0000313" key="2">
    <source>
        <dbReference type="Proteomes" id="UP001489719"/>
    </source>
</evidence>
<protein>
    <submittedName>
        <fullName evidence="1">Uncharacterized protein</fullName>
    </submittedName>
</protein>
<keyword evidence="2" id="KW-1185">Reference proteome</keyword>
<dbReference type="Proteomes" id="UP001489719">
    <property type="component" value="Unassembled WGS sequence"/>
</dbReference>
<name>A0ACC3TSQ6_9ASCO</name>
<sequence>MDAIPRPAPSTTPAATDSYTPTRSSSSAAPPQFGLNRGHLLRLHESRPSPLLYSRSHTTSPLNSPYVLSPRIPSSLRAGRFKTLFYASESPSRDERASEGRFKSWVDGLKTKAKRALHENEKSETEFNGWIESEERRQRALFEFPASLFAGDEDDDTVQSVAFDRLGEILLEEKHKREIEIAEEHAAKKRRRTEDREDAASNTKPVVAMSAAANVSVERLRRSPIRIYEDPQSRSGSEHNGYGGSIKSEDDDGEVYTDENVAPHRKPSVPDAPDDETTAQNNDDSEAAAENGLVTDQDRQAEELSDAENPMEYDYEDDEQAPADSNSPVEQRQDVQGLDLFTTSLPIDPALFSTTADDFLQTTTKTNLQDGQGGKDIPQVDDAAHHSSGQGLSDADSGEFGDDGDDEESHGLHIVDEKMVELVEGGDYHGEEEYDEYNDYDEYDEEYEQDQGNSGLALSAAKFKPASTLFQQKHAYSSPPASDLEEDEYESEDESEASAEDQSPPKSVVQSSVIDLSSDESGEDQDNGPSPPSSSSSSSPLSEAGSDEDSDDYEPDEDDDAPKGSMWTPTIPGTKPSRVLNHLRQHGRPSLIDTVRKEYDQEEDQSYEDEDYDEHEIEIEIEIENGNKSSGSGEQNDDGSGSESEQSFQQTFQDDDDPQEERRIEREERRKERATEEADQQAADVEDNSESNADYHTQTTTIRPVDERSEASEVVGEDDEVFIEEEAQTPLVHESDSDPNELFPEEDEYWEGKDEAQPPATTVSKSPEFKRVDKEYRVETRNHSTFSLEGDEDEIVTEADLDNIFLQANAQESK</sequence>
<comment type="caution">
    <text evidence="1">The sequence shown here is derived from an EMBL/GenBank/DDBJ whole genome shotgun (WGS) entry which is preliminary data.</text>
</comment>